<evidence type="ECO:0000256" key="2">
    <source>
        <dbReference type="ARBA" id="ARBA00022729"/>
    </source>
</evidence>
<dbReference type="InterPro" id="IPR027385">
    <property type="entry name" value="Beta-barrel_OMP"/>
</dbReference>
<dbReference type="EMBL" id="OY288114">
    <property type="protein sequence ID" value="CAJ0853831.1"/>
    <property type="molecule type" value="Genomic_DNA"/>
</dbReference>
<dbReference type="GO" id="GO:0016020">
    <property type="term" value="C:membrane"/>
    <property type="evidence" value="ECO:0007669"/>
    <property type="project" value="UniProtKB-SubCell"/>
</dbReference>
<dbReference type="InterPro" id="IPR051692">
    <property type="entry name" value="OMP-like"/>
</dbReference>
<evidence type="ECO:0000256" key="1">
    <source>
        <dbReference type="ARBA" id="ARBA00004370"/>
    </source>
</evidence>
<name>A0AA48RC16_9ZZZZ</name>
<proteinExistence type="predicted"/>
<dbReference type="InterPro" id="IPR011250">
    <property type="entry name" value="OMP/PagP_B-barrel"/>
</dbReference>
<keyword evidence="3" id="KW-0472">Membrane</keyword>
<organism evidence="5">
    <name type="scientific">freshwater sediment metagenome</name>
    <dbReference type="NCBI Taxonomy" id="556182"/>
    <lineage>
        <taxon>unclassified sequences</taxon>
        <taxon>metagenomes</taxon>
        <taxon>ecological metagenomes</taxon>
    </lineage>
</organism>
<dbReference type="Pfam" id="PF13505">
    <property type="entry name" value="OMP_b-brl"/>
    <property type="match status" value="1"/>
</dbReference>
<keyword evidence="2" id="KW-0732">Signal</keyword>
<gene>
    <name evidence="5" type="ORF">AMST5_00683</name>
</gene>
<reference evidence="5" key="1">
    <citation type="submission" date="2023-07" db="EMBL/GenBank/DDBJ databases">
        <authorList>
            <person name="Pelsma A.J. K."/>
        </authorList>
    </citation>
    <scope>NUCLEOTIDE SEQUENCE</scope>
</reference>
<evidence type="ECO:0000256" key="3">
    <source>
        <dbReference type="ARBA" id="ARBA00023136"/>
    </source>
</evidence>
<sequence length="267" mass="27943">MTFKATVLGATASLLAFGTALAADLPSYKAPPPPPPPPAVFDWSGYHIGVSGGYAGGSASYQSNIYSLVGGSIGFANLPSSYGTSGYIVGVQSGVNWQLPNNIVLGYESDYNYTGVNSNNSGNYAGLALNSDLRWFGAERLRFGYAFGRLLPYITGGLAYGQMHTNGVYDAGGVLFPTSTSHWQAGWTVGAGLEYGLFNNVSVKAEYLYTSLQGTSGSSVGISSVTFAPVAYRTFVGTGFDTHIARVGINYHFKSLGGLLGMPQLGI</sequence>
<protein>
    <recommendedName>
        <fullName evidence="4">Outer membrane protein beta-barrel domain-containing protein</fullName>
    </recommendedName>
</protein>
<dbReference type="Gene3D" id="2.40.160.20">
    <property type="match status" value="1"/>
</dbReference>
<evidence type="ECO:0000259" key="4">
    <source>
        <dbReference type="Pfam" id="PF13505"/>
    </source>
</evidence>
<evidence type="ECO:0000313" key="5">
    <source>
        <dbReference type="EMBL" id="CAJ0853831.1"/>
    </source>
</evidence>
<dbReference type="SUPFAM" id="SSF56925">
    <property type="entry name" value="OMPA-like"/>
    <property type="match status" value="1"/>
</dbReference>
<dbReference type="PANTHER" id="PTHR34001:SF3">
    <property type="entry name" value="BLL7405 PROTEIN"/>
    <property type="match status" value="1"/>
</dbReference>
<dbReference type="AlphaFoldDB" id="A0AA48RC16"/>
<accession>A0AA48RC16</accession>
<feature type="domain" description="Outer membrane protein beta-barrel" evidence="4">
    <location>
        <begin position="65"/>
        <end position="253"/>
    </location>
</feature>
<dbReference type="PANTHER" id="PTHR34001">
    <property type="entry name" value="BLL7405 PROTEIN"/>
    <property type="match status" value="1"/>
</dbReference>
<comment type="subcellular location">
    <subcellularLocation>
        <location evidence="1">Membrane</location>
    </subcellularLocation>
</comment>